<protein>
    <submittedName>
        <fullName evidence="1">Uncharacterized protein</fullName>
    </submittedName>
</protein>
<name>A0A9D4FV19_DREPO</name>
<reference evidence="1" key="2">
    <citation type="submission" date="2020-11" db="EMBL/GenBank/DDBJ databases">
        <authorList>
            <person name="McCartney M.A."/>
            <person name="Auch B."/>
            <person name="Kono T."/>
            <person name="Mallez S."/>
            <person name="Becker A."/>
            <person name="Gohl D.M."/>
            <person name="Silverstein K.A.T."/>
            <person name="Koren S."/>
            <person name="Bechman K.B."/>
            <person name="Herman A."/>
            <person name="Abrahante J.E."/>
            <person name="Garbe J."/>
        </authorList>
    </citation>
    <scope>NUCLEOTIDE SEQUENCE</scope>
    <source>
        <strain evidence="1">Duluth1</strain>
        <tissue evidence="1">Whole animal</tissue>
    </source>
</reference>
<dbReference type="AlphaFoldDB" id="A0A9D4FV19"/>
<evidence type="ECO:0000313" key="2">
    <source>
        <dbReference type="Proteomes" id="UP000828390"/>
    </source>
</evidence>
<reference evidence="1" key="1">
    <citation type="journal article" date="2019" name="bioRxiv">
        <title>The Genome of the Zebra Mussel, Dreissena polymorpha: A Resource for Invasive Species Research.</title>
        <authorList>
            <person name="McCartney M.A."/>
            <person name="Auch B."/>
            <person name="Kono T."/>
            <person name="Mallez S."/>
            <person name="Zhang Y."/>
            <person name="Obille A."/>
            <person name="Becker A."/>
            <person name="Abrahante J.E."/>
            <person name="Garbe J."/>
            <person name="Badalamenti J.P."/>
            <person name="Herman A."/>
            <person name="Mangelson H."/>
            <person name="Liachko I."/>
            <person name="Sullivan S."/>
            <person name="Sone E.D."/>
            <person name="Koren S."/>
            <person name="Silverstein K.A.T."/>
            <person name="Beckman K.B."/>
            <person name="Gohl D.M."/>
        </authorList>
    </citation>
    <scope>NUCLEOTIDE SEQUENCE</scope>
    <source>
        <strain evidence="1">Duluth1</strain>
        <tissue evidence="1">Whole animal</tissue>
    </source>
</reference>
<proteinExistence type="predicted"/>
<evidence type="ECO:0000313" key="1">
    <source>
        <dbReference type="EMBL" id="KAH3803175.1"/>
    </source>
</evidence>
<keyword evidence="2" id="KW-1185">Reference proteome</keyword>
<organism evidence="1 2">
    <name type="scientific">Dreissena polymorpha</name>
    <name type="common">Zebra mussel</name>
    <name type="synonym">Mytilus polymorpha</name>
    <dbReference type="NCBI Taxonomy" id="45954"/>
    <lineage>
        <taxon>Eukaryota</taxon>
        <taxon>Metazoa</taxon>
        <taxon>Spiralia</taxon>
        <taxon>Lophotrochozoa</taxon>
        <taxon>Mollusca</taxon>
        <taxon>Bivalvia</taxon>
        <taxon>Autobranchia</taxon>
        <taxon>Heteroconchia</taxon>
        <taxon>Euheterodonta</taxon>
        <taxon>Imparidentia</taxon>
        <taxon>Neoheterodontei</taxon>
        <taxon>Myida</taxon>
        <taxon>Dreissenoidea</taxon>
        <taxon>Dreissenidae</taxon>
        <taxon>Dreissena</taxon>
    </lineage>
</organism>
<gene>
    <name evidence="1" type="ORF">DPMN_156876</name>
</gene>
<dbReference type="EMBL" id="JAIWYP010000007">
    <property type="protein sequence ID" value="KAH3803175.1"/>
    <property type="molecule type" value="Genomic_DNA"/>
</dbReference>
<dbReference type="Proteomes" id="UP000828390">
    <property type="component" value="Unassembled WGS sequence"/>
</dbReference>
<accession>A0A9D4FV19</accession>
<comment type="caution">
    <text evidence="1">The sequence shown here is derived from an EMBL/GenBank/DDBJ whole genome shotgun (WGS) entry which is preliminary data.</text>
</comment>
<sequence length="141" mass="16455">MGNSDLEVCRNFPSESHHHLRTHHRMNEPIMGDFLVRFSSLVILLASLQGSRPRPHHRQLEKLRLKSCLNQCGRSQTKLHQFRNPFPNPAQVPQAFLRLCHHGRRVELCQLLLFPDCLTPVNSTKPSKTQSKYSQRRLQYP</sequence>